<dbReference type="PANTHER" id="PTHR43648">
    <property type="entry name" value="ELECTRON TRANSFER FLAVOPROTEIN BETA SUBUNIT LYSINE METHYLTRANSFERASE"/>
    <property type="match status" value="1"/>
</dbReference>
<evidence type="ECO:0000256" key="3">
    <source>
        <dbReference type="ARBA" id="ARBA00022603"/>
    </source>
</evidence>
<evidence type="ECO:0000313" key="8">
    <source>
        <dbReference type="Proteomes" id="UP000315252"/>
    </source>
</evidence>
<dbReference type="SUPFAM" id="SSF53335">
    <property type="entry name" value="S-adenosyl-L-methionine-dependent methyltransferases"/>
    <property type="match status" value="1"/>
</dbReference>
<gene>
    <name evidence="6" type="primary">prmA</name>
    <name evidence="7" type="ORF">FKG95_27235</name>
</gene>
<protein>
    <recommendedName>
        <fullName evidence="6">Ribosomal protein L11 methyltransferase</fullName>
        <shortName evidence="6">L11 Mtase</shortName>
        <ecNumber evidence="6">2.1.1.-</ecNumber>
    </recommendedName>
</protein>
<dbReference type="CDD" id="cd02440">
    <property type="entry name" value="AdoMet_MTases"/>
    <property type="match status" value="1"/>
</dbReference>
<comment type="caution">
    <text evidence="7">The sequence shown here is derived from an EMBL/GenBank/DDBJ whole genome shotgun (WGS) entry which is preliminary data.</text>
</comment>
<organism evidence="7 8">
    <name type="scientific">Denitrobaculum tricleocarpae</name>
    <dbReference type="NCBI Taxonomy" id="2591009"/>
    <lineage>
        <taxon>Bacteria</taxon>
        <taxon>Pseudomonadati</taxon>
        <taxon>Pseudomonadota</taxon>
        <taxon>Alphaproteobacteria</taxon>
        <taxon>Rhodospirillales</taxon>
        <taxon>Rhodospirillaceae</taxon>
        <taxon>Denitrobaculum</taxon>
    </lineage>
</organism>
<keyword evidence="2 6" id="KW-0963">Cytoplasm</keyword>
<keyword evidence="3 6" id="KW-0489">Methyltransferase</keyword>
<dbReference type="InterPro" id="IPR050078">
    <property type="entry name" value="Ribosomal_L11_MeTrfase_PrmA"/>
</dbReference>
<dbReference type="GO" id="GO:0032259">
    <property type="term" value="P:methylation"/>
    <property type="evidence" value="ECO:0007669"/>
    <property type="project" value="UniProtKB-KW"/>
</dbReference>
<feature type="binding site" evidence="6">
    <location>
        <position position="156"/>
    </location>
    <ligand>
        <name>S-adenosyl-L-methionine</name>
        <dbReference type="ChEBI" id="CHEBI:59789"/>
    </ligand>
</feature>
<evidence type="ECO:0000256" key="5">
    <source>
        <dbReference type="ARBA" id="ARBA00022691"/>
    </source>
</evidence>
<comment type="function">
    <text evidence="6">Methylates ribosomal protein L11.</text>
</comment>
<proteinExistence type="inferred from homology"/>
<keyword evidence="4 6" id="KW-0808">Transferase</keyword>
<dbReference type="EC" id="2.1.1.-" evidence="6"/>
<dbReference type="EMBL" id="VHSH01000015">
    <property type="protein sequence ID" value="TQV70818.1"/>
    <property type="molecule type" value="Genomic_DNA"/>
</dbReference>
<dbReference type="InterPro" id="IPR004498">
    <property type="entry name" value="Ribosomal_PrmA_MeTrfase"/>
</dbReference>
<accession>A0A545T0R2</accession>
<feature type="binding site" evidence="6">
    <location>
        <position position="179"/>
    </location>
    <ligand>
        <name>S-adenosyl-L-methionine</name>
        <dbReference type="ChEBI" id="CHEBI:59789"/>
    </ligand>
</feature>
<evidence type="ECO:0000256" key="1">
    <source>
        <dbReference type="ARBA" id="ARBA00009741"/>
    </source>
</evidence>
<dbReference type="Proteomes" id="UP000315252">
    <property type="component" value="Unassembled WGS sequence"/>
</dbReference>
<dbReference type="GO" id="GO:0008276">
    <property type="term" value="F:protein methyltransferase activity"/>
    <property type="evidence" value="ECO:0007669"/>
    <property type="project" value="UniProtKB-UniRule"/>
</dbReference>
<comment type="subcellular location">
    <subcellularLocation>
        <location evidence="6">Cytoplasm</location>
    </subcellularLocation>
</comment>
<reference evidence="7 8" key="1">
    <citation type="submission" date="2019-06" db="EMBL/GenBank/DDBJ databases">
        <title>Whole genome sequence for Rhodospirillaceae sp. R148.</title>
        <authorList>
            <person name="Wang G."/>
        </authorList>
    </citation>
    <scope>NUCLEOTIDE SEQUENCE [LARGE SCALE GENOMIC DNA]</scope>
    <source>
        <strain evidence="7 8">R148</strain>
    </source>
</reference>
<evidence type="ECO:0000256" key="2">
    <source>
        <dbReference type="ARBA" id="ARBA00022490"/>
    </source>
</evidence>
<dbReference type="AlphaFoldDB" id="A0A545T0R2"/>
<dbReference type="GO" id="GO:0005737">
    <property type="term" value="C:cytoplasm"/>
    <property type="evidence" value="ECO:0007669"/>
    <property type="project" value="UniProtKB-SubCell"/>
</dbReference>
<evidence type="ECO:0000256" key="4">
    <source>
        <dbReference type="ARBA" id="ARBA00022679"/>
    </source>
</evidence>
<dbReference type="OrthoDB" id="9785995at2"/>
<sequence>MRVLSCLRIRRVDPMVVTQSRGSNAAWCLSFPVDAGALPLFETIFEVLDGAMVTGAPDHVGAMTLEIYLAEPPSGERVKELLTTASEIAEVPLPDYSLAQLPDVDWVAESQKALPPISAGRFFVYGSHVTERPPFGSIPLLVEANVAFGTGRHESTFGCLLALTQLAQRRRFHNALDMGCGSGILAMAMAHLWRCPVLAVDNDADSVRVAGENARENRVAEWIEPHCGDGYKSQLVARRGPFDLIVANILAEPLCAMATDLKRSLAPGGYVILAGLLTRQQRQVVARHRGQGLRLVQRLHFGEWTTLVLQG</sequence>
<evidence type="ECO:0000313" key="7">
    <source>
        <dbReference type="EMBL" id="TQV70818.1"/>
    </source>
</evidence>
<feature type="binding site" evidence="6">
    <location>
        <position position="248"/>
    </location>
    <ligand>
        <name>S-adenosyl-L-methionine</name>
        <dbReference type="ChEBI" id="CHEBI:59789"/>
    </ligand>
</feature>
<feature type="binding site" evidence="6">
    <location>
        <position position="201"/>
    </location>
    <ligand>
        <name>S-adenosyl-L-methionine</name>
        <dbReference type="ChEBI" id="CHEBI:59789"/>
    </ligand>
</feature>
<keyword evidence="5 6" id="KW-0949">S-adenosyl-L-methionine</keyword>
<dbReference type="PANTHER" id="PTHR43648:SF1">
    <property type="entry name" value="ELECTRON TRANSFER FLAVOPROTEIN BETA SUBUNIT LYSINE METHYLTRANSFERASE"/>
    <property type="match status" value="1"/>
</dbReference>
<evidence type="ECO:0000256" key="6">
    <source>
        <dbReference type="HAMAP-Rule" id="MF_00735"/>
    </source>
</evidence>
<name>A0A545T0R2_9PROT</name>
<dbReference type="HAMAP" id="MF_00735">
    <property type="entry name" value="Methyltr_PrmA"/>
    <property type="match status" value="1"/>
</dbReference>
<dbReference type="Pfam" id="PF06325">
    <property type="entry name" value="PrmA"/>
    <property type="match status" value="1"/>
</dbReference>
<comment type="similarity">
    <text evidence="1 6">Belongs to the methyltransferase superfamily. PrmA family.</text>
</comment>
<keyword evidence="8" id="KW-1185">Reference proteome</keyword>
<comment type="catalytic activity">
    <reaction evidence="6">
        <text>L-lysyl-[protein] + 3 S-adenosyl-L-methionine = N(6),N(6),N(6)-trimethyl-L-lysyl-[protein] + 3 S-adenosyl-L-homocysteine + 3 H(+)</text>
        <dbReference type="Rhea" id="RHEA:54192"/>
        <dbReference type="Rhea" id="RHEA-COMP:9752"/>
        <dbReference type="Rhea" id="RHEA-COMP:13826"/>
        <dbReference type="ChEBI" id="CHEBI:15378"/>
        <dbReference type="ChEBI" id="CHEBI:29969"/>
        <dbReference type="ChEBI" id="CHEBI:57856"/>
        <dbReference type="ChEBI" id="CHEBI:59789"/>
        <dbReference type="ChEBI" id="CHEBI:61961"/>
    </reaction>
</comment>
<dbReference type="Gene3D" id="3.40.50.150">
    <property type="entry name" value="Vaccinia Virus protein VP39"/>
    <property type="match status" value="1"/>
</dbReference>
<dbReference type="InterPro" id="IPR029063">
    <property type="entry name" value="SAM-dependent_MTases_sf"/>
</dbReference>